<dbReference type="OrthoDB" id="10268090at2759"/>
<dbReference type="Proteomes" id="UP000267821">
    <property type="component" value="Unassembled WGS sequence"/>
</dbReference>
<keyword evidence="4" id="KW-1185">Reference proteome</keyword>
<evidence type="ECO:0000256" key="1">
    <source>
        <dbReference type="ARBA" id="ARBA00038048"/>
    </source>
</evidence>
<reference evidence="3 4" key="1">
    <citation type="journal article" date="2018" name="Nat. Ecol. Evol.">
        <title>Pezizomycetes genomes reveal the molecular basis of ectomycorrhizal truffle lifestyle.</title>
        <authorList>
            <person name="Murat C."/>
            <person name="Payen T."/>
            <person name="Noel B."/>
            <person name="Kuo A."/>
            <person name="Morin E."/>
            <person name="Chen J."/>
            <person name="Kohler A."/>
            <person name="Krizsan K."/>
            <person name="Balestrini R."/>
            <person name="Da Silva C."/>
            <person name="Montanini B."/>
            <person name="Hainaut M."/>
            <person name="Levati E."/>
            <person name="Barry K.W."/>
            <person name="Belfiori B."/>
            <person name="Cichocki N."/>
            <person name="Clum A."/>
            <person name="Dockter R.B."/>
            <person name="Fauchery L."/>
            <person name="Guy J."/>
            <person name="Iotti M."/>
            <person name="Le Tacon F."/>
            <person name="Lindquist E.A."/>
            <person name="Lipzen A."/>
            <person name="Malagnac F."/>
            <person name="Mello A."/>
            <person name="Molinier V."/>
            <person name="Miyauchi S."/>
            <person name="Poulain J."/>
            <person name="Riccioni C."/>
            <person name="Rubini A."/>
            <person name="Sitrit Y."/>
            <person name="Splivallo R."/>
            <person name="Traeger S."/>
            <person name="Wang M."/>
            <person name="Zifcakova L."/>
            <person name="Wipf D."/>
            <person name="Zambonelli A."/>
            <person name="Paolocci F."/>
            <person name="Nowrousian M."/>
            <person name="Ottonello S."/>
            <person name="Baldrian P."/>
            <person name="Spatafora J.W."/>
            <person name="Henrissat B."/>
            <person name="Nagy L.G."/>
            <person name="Aury J.M."/>
            <person name="Wincker P."/>
            <person name="Grigoriev I.V."/>
            <person name="Bonfante P."/>
            <person name="Martin F.M."/>
        </authorList>
    </citation>
    <scope>NUCLEOTIDE SEQUENCE [LARGE SCALE GENOMIC DNA]</scope>
    <source>
        <strain evidence="3 4">ATCC MYA-4762</strain>
    </source>
</reference>
<dbReference type="InterPro" id="IPR036291">
    <property type="entry name" value="NAD(P)-bd_dom_sf"/>
</dbReference>
<comment type="similarity">
    <text evidence="1">Belongs to the saccharopine dehydrogenase family.</text>
</comment>
<dbReference type="STRING" id="1051890.A0A3N4M2I4"/>
<evidence type="ECO:0000313" key="4">
    <source>
        <dbReference type="Proteomes" id="UP000267821"/>
    </source>
</evidence>
<evidence type="ECO:0000313" key="3">
    <source>
        <dbReference type="EMBL" id="RPB24505.1"/>
    </source>
</evidence>
<sequence length="495" mass="55131">MEPSRGSPEPGIKPMAGRKYDILVVGATGVTGGLITKHLSTNAPNIKWAVSGRSEEKLNKLIDKLPAVPDINKPDILVLDVLNDPESKIRSVLDDTRVVIDVVGPYSYWGEKVLKPCVDAGTAWVDLNGEVPWAKEMEEKYQALAEKTKAVIVPCCGYDCVPSDMGVYLLSRFAGGALGKVDAVVEEAVGAASFGTLSSFLAPYYTYPPEKILKPNGYIGDPYFLYPRNGECPETLPEQPTGVKFRRANSSFVYHAPLRHIGRDCPKRRGGYLITSTPFEAINRPVVMRSYGLRSSVDGRGTRLHDSYGPSFRYREWLLLPAGPLKGGLSMLAAYIMGSFFPYCLSFSPVRGMFKFVIDRLFGPGYGPSPELQERGGFRWRFIGEALDHETKNERAVLQMEGRKDIGYGWTSIILSETALYLVDKLRNVEELAEREGDDDVVFRRNDSEQRRGGFWTSACLGMGLAHRLLGSGYLDVEMRWVRDEEVRDEDKKTV</sequence>
<dbReference type="InParanoid" id="A0A3N4M2I4"/>
<dbReference type="GO" id="GO:0009247">
    <property type="term" value="P:glycolipid biosynthetic process"/>
    <property type="evidence" value="ECO:0007669"/>
    <property type="project" value="TreeGrafter"/>
</dbReference>
<name>A0A3N4M2I4_9PEZI</name>
<feature type="domain" description="Saccharopine dehydrogenase NADP binding" evidence="2">
    <location>
        <begin position="22"/>
        <end position="149"/>
    </location>
</feature>
<proteinExistence type="inferred from homology"/>
<accession>A0A3N4M2I4</accession>
<dbReference type="GO" id="GO:0005739">
    <property type="term" value="C:mitochondrion"/>
    <property type="evidence" value="ECO:0007669"/>
    <property type="project" value="TreeGrafter"/>
</dbReference>
<dbReference type="EMBL" id="ML121541">
    <property type="protein sequence ID" value="RPB24505.1"/>
    <property type="molecule type" value="Genomic_DNA"/>
</dbReference>
<dbReference type="GO" id="GO:0005886">
    <property type="term" value="C:plasma membrane"/>
    <property type="evidence" value="ECO:0007669"/>
    <property type="project" value="TreeGrafter"/>
</dbReference>
<dbReference type="PANTHER" id="PTHR12286:SF5">
    <property type="entry name" value="SACCHAROPINE DEHYDROGENASE-LIKE OXIDOREDUCTASE"/>
    <property type="match status" value="1"/>
</dbReference>
<organism evidence="3 4">
    <name type="scientific">Terfezia boudieri ATCC MYA-4762</name>
    <dbReference type="NCBI Taxonomy" id="1051890"/>
    <lineage>
        <taxon>Eukaryota</taxon>
        <taxon>Fungi</taxon>
        <taxon>Dikarya</taxon>
        <taxon>Ascomycota</taxon>
        <taxon>Pezizomycotina</taxon>
        <taxon>Pezizomycetes</taxon>
        <taxon>Pezizales</taxon>
        <taxon>Pezizaceae</taxon>
        <taxon>Terfezia</taxon>
    </lineage>
</organism>
<dbReference type="Gene3D" id="3.40.50.720">
    <property type="entry name" value="NAD(P)-binding Rossmann-like Domain"/>
    <property type="match status" value="1"/>
</dbReference>
<dbReference type="InterPro" id="IPR051276">
    <property type="entry name" value="Saccharopine_DH-like_oxidrdct"/>
</dbReference>
<evidence type="ECO:0000259" key="2">
    <source>
        <dbReference type="Pfam" id="PF03435"/>
    </source>
</evidence>
<dbReference type="SUPFAM" id="SSF51735">
    <property type="entry name" value="NAD(P)-binding Rossmann-fold domains"/>
    <property type="match status" value="1"/>
</dbReference>
<dbReference type="PANTHER" id="PTHR12286">
    <property type="entry name" value="SACCHAROPINE DEHYDROGENASE-LIKE OXIDOREDUCTASE"/>
    <property type="match status" value="1"/>
</dbReference>
<gene>
    <name evidence="3" type="ORF">L211DRAFT_170200</name>
</gene>
<dbReference type="GO" id="GO:0005811">
    <property type="term" value="C:lipid droplet"/>
    <property type="evidence" value="ECO:0007669"/>
    <property type="project" value="TreeGrafter"/>
</dbReference>
<dbReference type="InterPro" id="IPR005097">
    <property type="entry name" value="Sacchrp_dh_NADP-bd"/>
</dbReference>
<dbReference type="AlphaFoldDB" id="A0A3N4M2I4"/>
<dbReference type="Pfam" id="PF03435">
    <property type="entry name" value="Sacchrp_dh_NADP"/>
    <property type="match status" value="1"/>
</dbReference>
<protein>
    <recommendedName>
        <fullName evidence="2">Saccharopine dehydrogenase NADP binding domain-containing protein</fullName>
    </recommendedName>
</protein>